<keyword evidence="2" id="KW-1185">Reference proteome</keyword>
<dbReference type="AlphaFoldDB" id="A0A2P6NLK1"/>
<accession>A0A2P6NLK1</accession>
<evidence type="ECO:0000313" key="2">
    <source>
        <dbReference type="Proteomes" id="UP000241769"/>
    </source>
</evidence>
<organism evidence="1 2">
    <name type="scientific">Planoprotostelium fungivorum</name>
    <dbReference type="NCBI Taxonomy" id="1890364"/>
    <lineage>
        <taxon>Eukaryota</taxon>
        <taxon>Amoebozoa</taxon>
        <taxon>Evosea</taxon>
        <taxon>Variosea</taxon>
        <taxon>Cavosteliida</taxon>
        <taxon>Cavosteliaceae</taxon>
        <taxon>Planoprotostelium</taxon>
    </lineage>
</organism>
<name>A0A2P6NLK1_9EUKA</name>
<protein>
    <submittedName>
        <fullName evidence="1">Uncharacterized protein</fullName>
    </submittedName>
</protein>
<gene>
    <name evidence="1" type="ORF">PROFUN_07442</name>
</gene>
<sequence length="116" mass="13423">MVKGKRSDQQKAADARYRHKLRTERTDAWLRRKKHHAEYLKRPEVMARRNTAYAVKKAKEKNRPSLTSRRTVTPLKIVSSCGVDVDSIEGLIFHATLEDDLHKPKTSTTRSTNKKP</sequence>
<proteinExistence type="predicted"/>
<dbReference type="InParanoid" id="A0A2P6NLK1"/>
<evidence type="ECO:0000313" key="1">
    <source>
        <dbReference type="EMBL" id="PRP84788.1"/>
    </source>
</evidence>
<dbReference type="Proteomes" id="UP000241769">
    <property type="component" value="Unassembled WGS sequence"/>
</dbReference>
<comment type="caution">
    <text evidence="1">The sequence shown here is derived from an EMBL/GenBank/DDBJ whole genome shotgun (WGS) entry which is preliminary data.</text>
</comment>
<dbReference type="EMBL" id="MDYQ01000056">
    <property type="protein sequence ID" value="PRP84788.1"/>
    <property type="molecule type" value="Genomic_DNA"/>
</dbReference>
<reference evidence="1 2" key="1">
    <citation type="journal article" date="2018" name="Genome Biol. Evol.">
        <title>Multiple Roots of Fruiting Body Formation in Amoebozoa.</title>
        <authorList>
            <person name="Hillmann F."/>
            <person name="Forbes G."/>
            <person name="Novohradska S."/>
            <person name="Ferling I."/>
            <person name="Riege K."/>
            <person name="Groth M."/>
            <person name="Westermann M."/>
            <person name="Marz M."/>
            <person name="Spaller T."/>
            <person name="Winckler T."/>
            <person name="Schaap P."/>
            <person name="Glockner G."/>
        </authorList>
    </citation>
    <scope>NUCLEOTIDE SEQUENCE [LARGE SCALE GENOMIC DNA]</scope>
    <source>
        <strain evidence="1 2">Jena</strain>
    </source>
</reference>